<dbReference type="PANTHER" id="PTHR36833:SF1">
    <property type="entry name" value="INTEGRAL MEMBRANE TRANSPORT PROTEIN"/>
    <property type="match status" value="1"/>
</dbReference>
<dbReference type="Pfam" id="PF06182">
    <property type="entry name" value="ABC2_membrane_6"/>
    <property type="match status" value="1"/>
</dbReference>
<dbReference type="STRING" id="1869.MB27_42265"/>
<sequence length="267" mass="28244">MADALRPYRVIIGSRVRSQTAYRRSFAIDLAVSVGGTTIGFAEIYVIFTNITTLGGLDFAGAAMLFALSHVSFTIADLVVGHVGNLPTYIRTGTLDAFLLRPLSVFGQLATADVTLRRLGRTATGLVILAVAVPLSGIVWDPAKVMLIVITVVAGAAIFAGLMVCGAAVQFWLVEGGEFASAVTYGGSYAAQYPASVFHPMVRVFFSFVLPAAFVSYLPVLVLLDLPGPAGLPQWLGWCTPVMAVLVWVVAMGAWRAGLRHYTGTGS</sequence>
<keyword evidence="1" id="KW-0812">Transmembrane</keyword>
<dbReference type="AlphaFoldDB" id="A0A0A6WWJ9"/>
<evidence type="ECO:0000313" key="3">
    <source>
        <dbReference type="Proteomes" id="UP000054537"/>
    </source>
</evidence>
<dbReference type="EMBL" id="JRTT01000140">
    <property type="protein sequence ID" value="KHD72072.1"/>
    <property type="molecule type" value="Genomic_DNA"/>
</dbReference>
<evidence type="ECO:0000313" key="2">
    <source>
        <dbReference type="EMBL" id="KHD72072.1"/>
    </source>
</evidence>
<reference evidence="2 3" key="1">
    <citation type="submission" date="2014-10" db="EMBL/GenBank/DDBJ databases">
        <title>Draft genome sequence of Actinoplanes utahensis NRRL 12052.</title>
        <authorList>
            <person name="Velasco-Bucheli B."/>
            <person name="del Cerro C."/>
            <person name="Hormigo D."/>
            <person name="Garcia J.L."/>
            <person name="Acebal C."/>
            <person name="Arroyo M."/>
            <person name="de la Mata I."/>
        </authorList>
    </citation>
    <scope>NUCLEOTIDE SEQUENCE [LARGE SCALE GENOMIC DNA]</scope>
    <source>
        <strain evidence="2 3">NRRL 12052</strain>
    </source>
</reference>
<keyword evidence="3" id="KW-1185">Reference proteome</keyword>
<feature type="transmembrane region" description="Helical" evidence="1">
    <location>
        <begin position="26"/>
        <end position="48"/>
    </location>
</feature>
<protein>
    <submittedName>
        <fullName evidence="2">ABC transporter permease</fullName>
    </submittedName>
</protein>
<keyword evidence="1" id="KW-1133">Transmembrane helix</keyword>
<feature type="transmembrane region" description="Helical" evidence="1">
    <location>
        <begin position="60"/>
        <end position="81"/>
    </location>
</feature>
<evidence type="ECO:0000256" key="1">
    <source>
        <dbReference type="SAM" id="Phobius"/>
    </source>
</evidence>
<dbReference type="RefSeq" id="WP_043533856.1">
    <property type="nucleotide sequence ID" value="NZ_BAABKU010000002.1"/>
</dbReference>
<name>A0A0A6WWJ9_ACTUT</name>
<proteinExistence type="predicted"/>
<feature type="transmembrane region" description="Helical" evidence="1">
    <location>
        <begin position="235"/>
        <end position="255"/>
    </location>
</feature>
<feature type="transmembrane region" description="Helical" evidence="1">
    <location>
        <begin position="123"/>
        <end position="140"/>
    </location>
</feature>
<comment type="caution">
    <text evidence="2">The sequence shown here is derived from an EMBL/GenBank/DDBJ whole genome shotgun (WGS) entry which is preliminary data.</text>
</comment>
<accession>A0A0A6WWJ9</accession>
<organism evidence="2 3">
    <name type="scientific">Actinoplanes utahensis</name>
    <dbReference type="NCBI Taxonomy" id="1869"/>
    <lineage>
        <taxon>Bacteria</taxon>
        <taxon>Bacillati</taxon>
        <taxon>Actinomycetota</taxon>
        <taxon>Actinomycetes</taxon>
        <taxon>Micromonosporales</taxon>
        <taxon>Micromonosporaceae</taxon>
        <taxon>Actinoplanes</taxon>
    </lineage>
</organism>
<dbReference type="Proteomes" id="UP000054537">
    <property type="component" value="Unassembled WGS sequence"/>
</dbReference>
<dbReference type="PANTHER" id="PTHR36833">
    <property type="entry name" value="SLR0610 PROTEIN-RELATED"/>
    <property type="match status" value="1"/>
</dbReference>
<gene>
    <name evidence="2" type="ORF">MB27_42265</name>
</gene>
<keyword evidence="1" id="KW-0472">Membrane</keyword>
<feature type="transmembrane region" description="Helical" evidence="1">
    <location>
        <begin position="146"/>
        <end position="173"/>
    </location>
</feature>
<feature type="transmembrane region" description="Helical" evidence="1">
    <location>
        <begin position="204"/>
        <end position="223"/>
    </location>
</feature>
<dbReference type="InterPro" id="IPR010390">
    <property type="entry name" value="ABC-2_transporter-like"/>
</dbReference>
<dbReference type="OrthoDB" id="9788195at2"/>
<dbReference type="eggNOG" id="COG3694">
    <property type="taxonomic scope" value="Bacteria"/>
</dbReference>